<dbReference type="RefSeq" id="WP_159428964.1">
    <property type="nucleotide sequence ID" value="NZ_FRAE01000026.1"/>
</dbReference>
<evidence type="ECO:0000313" key="1">
    <source>
        <dbReference type="EMBL" id="SHK00029.1"/>
    </source>
</evidence>
<accession>A0A1M6NW96</accession>
<proteinExistence type="predicted"/>
<gene>
    <name evidence="1" type="ORF">SAMN02744037_01390</name>
</gene>
<dbReference type="OrthoDB" id="9800498at2"/>
<dbReference type="AlphaFoldDB" id="A0A1M6NW96"/>
<dbReference type="STRING" id="1123349.SAMN02744037_01390"/>
<protein>
    <submittedName>
        <fullName evidence="1">Uncharacterized protein</fullName>
    </submittedName>
</protein>
<sequence length="48" mass="5613">MKKIGMTLFSLLTFWNVLEGKINIETILVGLLICLFVYKFNKETFITK</sequence>
<evidence type="ECO:0000313" key="2">
    <source>
        <dbReference type="Proteomes" id="UP000242497"/>
    </source>
</evidence>
<dbReference type="Proteomes" id="UP000242497">
    <property type="component" value="Unassembled WGS sequence"/>
</dbReference>
<organism evidence="1 2">
    <name type="scientific">Tepidibacter formicigenes DSM 15518</name>
    <dbReference type="NCBI Taxonomy" id="1123349"/>
    <lineage>
        <taxon>Bacteria</taxon>
        <taxon>Bacillati</taxon>
        <taxon>Bacillota</taxon>
        <taxon>Clostridia</taxon>
        <taxon>Peptostreptococcales</taxon>
        <taxon>Peptostreptococcaceae</taxon>
        <taxon>Tepidibacter</taxon>
    </lineage>
</organism>
<reference evidence="2" key="1">
    <citation type="submission" date="2016-11" db="EMBL/GenBank/DDBJ databases">
        <authorList>
            <person name="Varghese N."/>
            <person name="Submissions S."/>
        </authorList>
    </citation>
    <scope>NUCLEOTIDE SEQUENCE [LARGE SCALE GENOMIC DNA]</scope>
    <source>
        <strain evidence="2">DSM 15518</strain>
    </source>
</reference>
<dbReference type="EMBL" id="FRAE01000026">
    <property type="protein sequence ID" value="SHK00029.1"/>
    <property type="molecule type" value="Genomic_DNA"/>
</dbReference>
<name>A0A1M6NW96_9FIRM</name>
<keyword evidence="2" id="KW-1185">Reference proteome</keyword>